<name>A0A067QHI2_ZOONE</name>
<dbReference type="EMBL" id="KK853404">
    <property type="protein sequence ID" value="KDR07828.1"/>
    <property type="molecule type" value="Genomic_DNA"/>
</dbReference>
<dbReference type="eggNOG" id="ENOG502SUJH">
    <property type="taxonomic scope" value="Eukaryota"/>
</dbReference>
<proteinExistence type="predicted"/>
<dbReference type="GO" id="GO:0008168">
    <property type="term" value="F:methyltransferase activity"/>
    <property type="evidence" value="ECO:0007669"/>
    <property type="project" value="UniProtKB-KW"/>
</dbReference>
<evidence type="ECO:0000313" key="2">
    <source>
        <dbReference type="Proteomes" id="UP000027135"/>
    </source>
</evidence>
<protein>
    <submittedName>
        <fullName evidence="1">Histone-lysine N-methyltransferase SETMAR</fullName>
    </submittedName>
</protein>
<gene>
    <name evidence="1" type="ORF">L798_02649</name>
</gene>
<dbReference type="Gene3D" id="3.30.420.10">
    <property type="entry name" value="Ribonuclease H-like superfamily/Ribonuclease H"/>
    <property type="match status" value="1"/>
</dbReference>
<dbReference type="GO" id="GO:0003676">
    <property type="term" value="F:nucleic acid binding"/>
    <property type="evidence" value="ECO:0007669"/>
    <property type="project" value="InterPro"/>
</dbReference>
<keyword evidence="2" id="KW-1185">Reference proteome</keyword>
<organism evidence="1 2">
    <name type="scientific">Zootermopsis nevadensis</name>
    <name type="common">Dampwood termite</name>
    <dbReference type="NCBI Taxonomy" id="136037"/>
    <lineage>
        <taxon>Eukaryota</taxon>
        <taxon>Metazoa</taxon>
        <taxon>Ecdysozoa</taxon>
        <taxon>Arthropoda</taxon>
        <taxon>Hexapoda</taxon>
        <taxon>Insecta</taxon>
        <taxon>Pterygota</taxon>
        <taxon>Neoptera</taxon>
        <taxon>Polyneoptera</taxon>
        <taxon>Dictyoptera</taxon>
        <taxon>Blattodea</taxon>
        <taxon>Blattoidea</taxon>
        <taxon>Termitoidae</taxon>
        <taxon>Termopsidae</taxon>
        <taxon>Zootermopsis</taxon>
    </lineage>
</organism>
<dbReference type="OMA" id="FRSFEWE"/>
<dbReference type="GO" id="GO:0032259">
    <property type="term" value="P:methylation"/>
    <property type="evidence" value="ECO:0007669"/>
    <property type="project" value="UniProtKB-KW"/>
</dbReference>
<dbReference type="PANTHER" id="PTHR46060:SF1">
    <property type="entry name" value="MARINER MOS1 TRANSPOSASE-LIKE PROTEIN"/>
    <property type="match status" value="1"/>
</dbReference>
<keyword evidence="1" id="KW-0808">Transferase</keyword>
<keyword evidence="1" id="KW-0489">Methyltransferase</keyword>
<dbReference type="InterPro" id="IPR052709">
    <property type="entry name" value="Transposase-MT_Hybrid"/>
</dbReference>
<dbReference type="InParanoid" id="A0A067QHI2"/>
<evidence type="ECO:0000313" key="1">
    <source>
        <dbReference type="EMBL" id="KDR07828.1"/>
    </source>
</evidence>
<sequence>MPSAGILLLHDNARPHAAAQTQNLITSFGWKQMDSPDLAPSDFHLFLHLKKFLAGQHFVDDDGVKEAVQQWLTSQAAAFDEGIEKLVPRYDKCLNNRYLCQNVA</sequence>
<dbReference type="AlphaFoldDB" id="A0A067QHI2"/>
<dbReference type="Proteomes" id="UP000027135">
    <property type="component" value="Unassembled WGS sequence"/>
</dbReference>
<dbReference type="InterPro" id="IPR036397">
    <property type="entry name" value="RNaseH_sf"/>
</dbReference>
<dbReference type="PANTHER" id="PTHR46060">
    <property type="entry name" value="MARINER MOS1 TRANSPOSASE-LIKE PROTEIN"/>
    <property type="match status" value="1"/>
</dbReference>
<reference evidence="1 2" key="1">
    <citation type="journal article" date="2014" name="Nat. Commun.">
        <title>Molecular traces of alternative social organization in a termite genome.</title>
        <authorList>
            <person name="Terrapon N."/>
            <person name="Li C."/>
            <person name="Robertson H.M."/>
            <person name="Ji L."/>
            <person name="Meng X."/>
            <person name="Booth W."/>
            <person name="Chen Z."/>
            <person name="Childers C.P."/>
            <person name="Glastad K.M."/>
            <person name="Gokhale K."/>
            <person name="Gowin J."/>
            <person name="Gronenberg W."/>
            <person name="Hermansen R.A."/>
            <person name="Hu H."/>
            <person name="Hunt B.G."/>
            <person name="Huylmans A.K."/>
            <person name="Khalil S.M."/>
            <person name="Mitchell R.D."/>
            <person name="Munoz-Torres M.C."/>
            <person name="Mustard J.A."/>
            <person name="Pan H."/>
            <person name="Reese J.T."/>
            <person name="Scharf M.E."/>
            <person name="Sun F."/>
            <person name="Vogel H."/>
            <person name="Xiao J."/>
            <person name="Yang W."/>
            <person name="Yang Z."/>
            <person name="Yang Z."/>
            <person name="Zhou J."/>
            <person name="Zhu J."/>
            <person name="Brent C.S."/>
            <person name="Elsik C.G."/>
            <person name="Goodisman M.A."/>
            <person name="Liberles D.A."/>
            <person name="Roe R.M."/>
            <person name="Vargo E.L."/>
            <person name="Vilcinskas A."/>
            <person name="Wang J."/>
            <person name="Bornberg-Bauer E."/>
            <person name="Korb J."/>
            <person name="Zhang G."/>
            <person name="Liebig J."/>
        </authorList>
    </citation>
    <scope>NUCLEOTIDE SEQUENCE [LARGE SCALE GENOMIC DNA]</scope>
    <source>
        <tissue evidence="1">Whole organism</tissue>
    </source>
</reference>
<accession>A0A067QHI2</accession>